<feature type="transmembrane region" description="Helical" evidence="6">
    <location>
        <begin position="162"/>
        <end position="180"/>
    </location>
</feature>
<evidence type="ECO:0000256" key="3">
    <source>
        <dbReference type="ARBA" id="ARBA00022692"/>
    </source>
</evidence>
<feature type="transmembrane region" description="Helical" evidence="6">
    <location>
        <begin position="267"/>
        <end position="283"/>
    </location>
</feature>
<gene>
    <name evidence="8" type="ORF">PSAL00342_LOCUS7121</name>
</gene>
<feature type="transmembrane region" description="Helical" evidence="6">
    <location>
        <begin position="205"/>
        <end position="230"/>
    </location>
</feature>
<dbReference type="AlphaFoldDB" id="A0A7S3UG70"/>
<evidence type="ECO:0000256" key="5">
    <source>
        <dbReference type="ARBA" id="ARBA00023136"/>
    </source>
</evidence>
<dbReference type="PANTHER" id="PTHR12385">
    <property type="entry name" value="CHOLINE TRANSPORTER-LIKE (SLC FAMILY 44)"/>
    <property type="match status" value="1"/>
</dbReference>
<accession>A0A7S3UG70</accession>
<comment type="subcellular location">
    <subcellularLocation>
        <location evidence="6">Cell membrane</location>
        <topology evidence="6">Multi-pass membrane protein</topology>
    </subcellularLocation>
    <subcellularLocation>
        <location evidence="1">Membrane</location>
        <topology evidence="1">Multi-pass membrane protein</topology>
    </subcellularLocation>
</comment>
<evidence type="ECO:0000256" key="2">
    <source>
        <dbReference type="ARBA" id="ARBA00007168"/>
    </source>
</evidence>
<proteinExistence type="inferred from homology"/>
<name>A0A7S3UG70_9CHLO</name>
<feature type="transmembrane region" description="Helical" evidence="6">
    <location>
        <begin position="134"/>
        <end position="156"/>
    </location>
</feature>
<keyword evidence="5 6" id="KW-0472">Membrane</keyword>
<comment type="similarity">
    <text evidence="2 6">Belongs to the CTL (choline transporter-like) family.</text>
</comment>
<keyword evidence="4 6" id="KW-1133">Transmembrane helix</keyword>
<feature type="transmembrane region" description="Helical" evidence="6">
    <location>
        <begin position="43"/>
        <end position="64"/>
    </location>
</feature>
<dbReference type="Pfam" id="PF04515">
    <property type="entry name" value="Choline_transpo"/>
    <property type="match status" value="1"/>
</dbReference>
<feature type="transmembrane region" description="Helical" evidence="6">
    <location>
        <begin position="454"/>
        <end position="481"/>
    </location>
</feature>
<protein>
    <recommendedName>
        <fullName evidence="6">Choline transporter-like protein</fullName>
    </recommendedName>
</protein>
<reference evidence="8" key="1">
    <citation type="submission" date="2021-01" db="EMBL/GenBank/DDBJ databases">
        <authorList>
            <person name="Corre E."/>
            <person name="Pelletier E."/>
            <person name="Niang G."/>
            <person name="Scheremetjew M."/>
            <person name="Finn R."/>
            <person name="Kale V."/>
            <person name="Holt S."/>
            <person name="Cochrane G."/>
            <person name="Meng A."/>
            <person name="Brown T."/>
            <person name="Cohen L."/>
        </authorList>
    </citation>
    <scope>NUCLEOTIDE SEQUENCE</scope>
    <source>
        <strain evidence="8">CCMP1897</strain>
    </source>
</reference>
<keyword evidence="3 6" id="KW-0812">Transmembrane</keyword>
<evidence type="ECO:0000256" key="4">
    <source>
        <dbReference type="ARBA" id="ARBA00022989"/>
    </source>
</evidence>
<evidence type="ECO:0000256" key="6">
    <source>
        <dbReference type="RuleBase" id="RU368066"/>
    </source>
</evidence>
<organism evidence="8">
    <name type="scientific">Picocystis salinarum</name>
    <dbReference type="NCBI Taxonomy" id="88271"/>
    <lineage>
        <taxon>Eukaryota</taxon>
        <taxon>Viridiplantae</taxon>
        <taxon>Chlorophyta</taxon>
        <taxon>Picocystophyceae</taxon>
        <taxon>Picocystales</taxon>
        <taxon>Picocystaceae</taxon>
        <taxon>Picocystis</taxon>
    </lineage>
</organism>
<feature type="transmembrane region" description="Helical" evidence="6">
    <location>
        <begin position="420"/>
        <end position="442"/>
    </location>
</feature>
<dbReference type="InterPro" id="IPR007603">
    <property type="entry name" value="Choline_transptr-like"/>
</dbReference>
<feature type="region of interest" description="Disordered" evidence="7">
    <location>
        <begin position="1"/>
        <end position="24"/>
    </location>
</feature>
<dbReference type="PANTHER" id="PTHR12385:SF98">
    <property type="entry name" value="CHOLINE TRANSPORTER-LIKE PROTEIN"/>
    <property type="match status" value="1"/>
</dbReference>
<evidence type="ECO:0000256" key="7">
    <source>
        <dbReference type="SAM" id="MobiDB-lite"/>
    </source>
</evidence>
<evidence type="ECO:0000313" key="8">
    <source>
        <dbReference type="EMBL" id="CAE0613222.1"/>
    </source>
</evidence>
<dbReference type="GO" id="GO:0005886">
    <property type="term" value="C:plasma membrane"/>
    <property type="evidence" value="ECO:0007669"/>
    <property type="project" value="UniProtKB-SubCell"/>
</dbReference>
<sequence length="533" mass="58815">MQTNMDGEMYEPLTDEKSEGDVHAAPGHTSRYNYGTRKCRDSLWSLVFLACFAFCVVGGLYGFVNRNPNYYKYDKDYVNDIKHCPLKGERSLLEEDDEVGILIVRSWWLVFGGIAGSFFMGLAYLTLFRKYAHFMVSLTVNFQIALPAVVGVGLLFSGAALPALGMLLVACLFAVVFYLFRTQLDLCTKLLAVTSTALKDNPGMILFVVLLKLALLLISIPLLVLLAVSFQNGALVHNPAIAKFKGSECLDSNGAELTCCIFENDSWVLPYVALSAFVLLWTLKLGFEIRLFTITGCVSQWYFAPYGDMQATKGSLVCSFRQAVGPQFGSLCLGSLVLTVVQVIQQLAEQVKNGNSGNFISYLISSFASCVMEIVKFFTRFATVRLAITGESFYTAAHEAYDMLTRNLMSAYSVWWIPPMVLRMAAFVTSALWGILCFFISWGVLAPEKEGMSAAAIVGIVSFISSMVVLAFFITIMINIVEVVYFCYAMDKDACAVTHPEIHEVYMLIPQKNEGAAVEQPGGNVSYGVPQAF</sequence>
<feature type="transmembrane region" description="Helical" evidence="6">
    <location>
        <begin position="107"/>
        <end position="127"/>
    </location>
</feature>
<comment type="function">
    <text evidence="6">Choline transporter.</text>
</comment>
<dbReference type="GO" id="GO:0022857">
    <property type="term" value="F:transmembrane transporter activity"/>
    <property type="evidence" value="ECO:0007669"/>
    <property type="project" value="UniProtKB-UniRule"/>
</dbReference>
<dbReference type="EMBL" id="HBIS01008360">
    <property type="protein sequence ID" value="CAE0613222.1"/>
    <property type="molecule type" value="Transcribed_RNA"/>
</dbReference>
<evidence type="ECO:0000256" key="1">
    <source>
        <dbReference type="ARBA" id="ARBA00004141"/>
    </source>
</evidence>